<protein>
    <submittedName>
        <fullName evidence="1">Uncharacterized protein</fullName>
    </submittedName>
</protein>
<gene>
    <name evidence="1" type="ORF">L914_15407</name>
</gene>
<reference evidence="1" key="1">
    <citation type="submission" date="2013-11" db="EMBL/GenBank/DDBJ databases">
        <title>The Genome Sequence of Phytophthora parasitica IAC_01/95.</title>
        <authorList>
            <consortium name="The Broad Institute Genomics Platform"/>
            <person name="Russ C."/>
            <person name="Tyler B."/>
            <person name="Panabieres F."/>
            <person name="Shan W."/>
            <person name="Tripathy S."/>
            <person name="Grunwald N."/>
            <person name="Machado M."/>
            <person name="Johnson C.S."/>
            <person name="Arredondo F."/>
            <person name="Hong C."/>
            <person name="Coffey M."/>
            <person name="Young S.K."/>
            <person name="Zeng Q."/>
            <person name="Gargeya S."/>
            <person name="Fitzgerald M."/>
            <person name="Abouelleil A."/>
            <person name="Alvarado L."/>
            <person name="Chapman S.B."/>
            <person name="Gainer-Dewar J."/>
            <person name="Goldberg J."/>
            <person name="Griggs A."/>
            <person name="Gujja S."/>
            <person name="Hansen M."/>
            <person name="Howarth C."/>
            <person name="Imamovic A."/>
            <person name="Ireland A."/>
            <person name="Larimer J."/>
            <person name="McCowan C."/>
            <person name="Murphy C."/>
            <person name="Pearson M."/>
            <person name="Poon T.W."/>
            <person name="Priest M."/>
            <person name="Roberts A."/>
            <person name="Saif S."/>
            <person name="Shea T."/>
            <person name="Sykes S."/>
            <person name="Wortman J."/>
            <person name="Nusbaum C."/>
            <person name="Birren B."/>
        </authorList>
    </citation>
    <scope>NUCLEOTIDE SEQUENCE [LARGE SCALE GENOMIC DNA]</scope>
    <source>
        <strain evidence="1">IAC_01/95</strain>
    </source>
</reference>
<dbReference type="AlphaFoldDB" id="W2MPE1"/>
<dbReference type="EMBL" id="KI694911">
    <property type="protein sequence ID" value="ETM38231.1"/>
    <property type="molecule type" value="Genomic_DNA"/>
</dbReference>
<organism evidence="1">
    <name type="scientific">Phytophthora nicotianae</name>
    <name type="common">Potato buckeye rot agent</name>
    <name type="synonym">Phytophthora parasitica</name>
    <dbReference type="NCBI Taxonomy" id="4792"/>
    <lineage>
        <taxon>Eukaryota</taxon>
        <taxon>Sar</taxon>
        <taxon>Stramenopiles</taxon>
        <taxon>Oomycota</taxon>
        <taxon>Peronosporomycetes</taxon>
        <taxon>Peronosporales</taxon>
        <taxon>Peronosporaceae</taxon>
        <taxon>Phytophthora</taxon>
    </lineage>
</organism>
<evidence type="ECO:0000313" key="1">
    <source>
        <dbReference type="EMBL" id="ETM38231.1"/>
    </source>
</evidence>
<sequence length="32" mass="3691">MYNATEMGVGMGRAIWRHARTQRRGWLSGRQG</sequence>
<name>W2MPE1_PHYNI</name>
<proteinExistence type="predicted"/>
<dbReference type="Proteomes" id="UP000054532">
    <property type="component" value="Unassembled WGS sequence"/>
</dbReference>
<accession>W2MPE1</accession>